<accession>A0A8S5TK71</accession>
<reference evidence="1" key="1">
    <citation type="journal article" date="2021" name="Proc. Natl. Acad. Sci. U.S.A.">
        <title>A Catalog of Tens of Thousands of Viruses from Human Metagenomes Reveals Hidden Associations with Chronic Diseases.</title>
        <authorList>
            <person name="Tisza M.J."/>
            <person name="Buck C.B."/>
        </authorList>
    </citation>
    <scope>NUCLEOTIDE SEQUENCE</scope>
    <source>
        <strain evidence="1">CtvI513</strain>
    </source>
</reference>
<name>A0A8S5TK71_9CAUD</name>
<dbReference type="EMBL" id="BK032839">
    <property type="protein sequence ID" value="DAF63407.1"/>
    <property type="molecule type" value="Genomic_DNA"/>
</dbReference>
<sequence length="32" mass="3806">MSKRPPCFVISSPIYLLYIKQEINKRLNIIVK</sequence>
<proteinExistence type="predicted"/>
<protein>
    <submittedName>
        <fullName evidence="1">Uncharacterized protein</fullName>
    </submittedName>
</protein>
<evidence type="ECO:0000313" key="1">
    <source>
        <dbReference type="EMBL" id="DAF63407.1"/>
    </source>
</evidence>
<organism evidence="1">
    <name type="scientific">Siphoviridae sp. ctvI513</name>
    <dbReference type="NCBI Taxonomy" id="2827965"/>
    <lineage>
        <taxon>Viruses</taxon>
        <taxon>Duplodnaviria</taxon>
        <taxon>Heunggongvirae</taxon>
        <taxon>Uroviricota</taxon>
        <taxon>Caudoviricetes</taxon>
    </lineage>
</organism>